<dbReference type="InterPro" id="IPR000182">
    <property type="entry name" value="GNAT_dom"/>
</dbReference>
<evidence type="ECO:0000259" key="1">
    <source>
        <dbReference type="PROSITE" id="PS51186"/>
    </source>
</evidence>
<name>A0ABZ1NES7_9NOCA</name>
<organism evidence="2 3">
    <name type="scientific">Nocardia salmonicida</name>
    <dbReference type="NCBI Taxonomy" id="53431"/>
    <lineage>
        <taxon>Bacteria</taxon>
        <taxon>Bacillati</taxon>
        <taxon>Actinomycetota</taxon>
        <taxon>Actinomycetes</taxon>
        <taxon>Mycobacteriales</taxon>
        <taxon>Nocardiaceae</taxon>
        <taxon>Nocardia</taxon>
    </lineage>
</organism>
<proteinExistence type="predicted"/>
<dbReference type="Gene3D" id="3.40.630.30">
    <property type="match status" value="1"/>
</dbReference>
<dbReference type="RefSeq" id="WP_405150446.1">
    <property type="nucleotide sequence ID" value="NZ_CP109527.1"/>
</dbReference>
<keyword evidence="3" id="KW-1185">Reference proteome</keyword>
<accession>A0ABZ1NES7</accession>
<dbReference type="SUPFAM" id="SSF55729">
    <property type="entry name" value="Acyl-CoA N-acyltransferases (Nat)"/>
    <property type="match status" value="1"/>
</dbReference>
<gene>
    <name evidence="2" type="ORF">OG308_12145</name>
</gene>
<evidence type="ECO:0000313" key="3">
    <source>
        <dbReference type="Proteomes" id="UP001621418"/>
    </source>
</evidence>
<sequence length="214" mass="23845">MLTDHWPLFGLRLTTPRLELRLPSDEELAALADLAAEGVHDPDRMPFTVPWTDLPPLERARSVFQHHWLQLGNWAPDDWTLNLAVFEHGRIVGQQGISARNFATLHEVGTGSWIGLRHHGRGIGTEMRAAVLHLAFAGLQATDAVSGAFADNPSSFRVSEKLGYEPDGIQRLAVREKITVMRRVRLSRTRWESHQRTTVTIDGLTPCLPLLGAA</sequence>
<dbReference type="PANTHER" id="PTHR43441:SF11">
    <property type="entry name" value="RIBOSOMAL-PROTEIN-SERINE ACETYLTRANSFERASE"/>
    <property type="match status" value="1"/>
</dbReference>
<dbReference type="EMBL" id="CP109527">
    <property type="protein sequence ID" value="WTY38527.1"/>
    <property type="molecule type" value="Genomic_DNA"/>
</dbReference>
<dbReference type="PROSITE" id="PS51186">
    <property type="entry name" value="GNAT"/>
    <property type="match status" value="1"/>
</dbReference>
<dbReference type="PANTHER" id="PTHR43441">
    <property type="entry name" value="RIBOSOMAL-PROTEIN-SERINE ACETYLTRANSFERASE"/>
    <property type="match status" value="1"/>
</dbReference>
<protein>
    <submittedName>
        <fullName evidence="2">GNAT family N-acetyltransferase</fullName>
    </submittedName>
</protein>
<dbReference type="InterPro" id="IPR051908">
    <property type="entry name" value="Ribosomal_N-acetyltransferase"/>
</dbReference>
<reference evidence="2 3" key="1">
    <citation type="submission" date="2022-10" db="EMBL/GenBank/DDBJ databases">
        <title>The complete genomes of actinobacterial strains from the NBC collection.</title>
        <authorList>
            <person name="Joergensen T.S."/>
            <person name="Alvarez Arevalo M."/>
            <person name="Sterndorff E.B."/>
            <person name="Faurdal D."/>
            <person name="Vuksanovic O."/>
            <person name="Mourched A.-S."/>
            <person name="Charusanti P."/>
            <person name="Shaw S."/>
            <person name="Blin K."/>
            <person name="Weber T."/>
        </authorList>
    </citation>
    <scope>NUCLEOTIDE SEQUENCE [LARGE SCALE GENOMIC DNA]</scope>
    <source>
        <strain evidence="2 3">NBC_01413</strain>
    </source>
</reference>
<dbReference type="InterPro" id="IPR016181">
    <property type="entry name" value="Acyl_CoA_acyltransferase"/>
</dbReference>
<dbReference type="Proteomes" id="UP001621418">
    <property type="component" value="Chromosome"/>
</dbReference>
<dbReference type="Pfam" id="PF13302">
    <property type="entry name" value="Acetyltransf_3"/>
    <property type="match status" value="1"/>
</dbReference>
<feature type="domain" description="N-acetyltransferase" evidence="1">
    <location>
        <begin position="18"/>
        <end position="191"/>
    </location>
</feature>
<evidence type="ECO:0000313" key="2">
    <source>
        <dbReference type="EMBL" id="WTY38527.1"/>
    </source>
</evidence>